<keyword evidence="11" id="KW-1185">Reference proteome</keyword>
<feature type="transmembrane region" description="Helical" evidence="8">
    <location>
        <begin position="433"/>
        <end position="454"/>
    </location>
</feature>
<accession>A0A1Y2BZ95</accession>
<dbReference type="GO" id="GO:0034975">
    <property type="term" value="P:protein folding in endoplasmic reticulum"/>
    <property type="evidence" value="ECO:0007669"/>
    <property type="project" value="TreeGrafter"/>
</dbReference>
<dbReference type="PANTHER" id="PTHR20994:SF0">
    <property type="entry name" value="ER MEMBRANE PROTEIN COMPLEX SUBUNIT 6"/>
    <property type="match status" value="1"/>
</dbReference>
<comment type="similarity">
    <text evidence="2">Belongs to the EMC6 family.</text>
</comment>
<dbReference type="Pfam" id="PF00657">
    <property type="entry name" value="Lipase_GDSL"/>
    <property type="match status" value="1"/>
</dbReference>
<dbReference type="GO" id="GO:0000045">
    <property type="term" value="P:autophagosome assembly"/>
    <property type="evidence" value="ECO:0007669"/>
    <property type="project" value="TreeGrafter"/>
</dbReference>
<evidence type="ECO:0000256" key="5">
    <source>
        <dbReference type="ARBA" id="ARBA00022824"/>
    </source>
</evidence>
<evidence type="ECO:0000256" key="7">
    <source>
        <dbReference type="ARBA" id="ARBA00023136"/>
    </source>
</evidence>
<dbReference type="Proteomes" id="UP000193642">
    <property type="component" value="Unassembled WGS sequence"/>
</dbReference>
<evidence type="ECO:0000313" key="10">
    <source>
        <dbReference type="EMBL" id="ORY40089.1"/>
    </source>
</evidence>
<sequence>MQSILSLIALSSTALAALNPSTIIKDVVAFGDSLSDNGNFYKYEGTPAAPYWQGRFSNGPVWVEQLASTLNNANLHDYAVGASVANISDAYHQPISFSKSLTASDIPDLSQQIALWKADASANTLNLDTTLFTIWAGFNDLSDTISAGNTPNPIAFATTILNNVQTLLQSGAKNILVNGFPPLDRIPRNNKLPANVTAPIKQIDDAFNAILSSGISHIQGLTPKVNVIFNDVTPLLLYIDSPEGTAYYGFKNVQDSCNTFGANGTFVTCATPDDYFFWDTVHPTTKAHKFIAAGAYNTLFNISGFPTVTNAATTTVTTSSLPFATTTAQSLIQSVQMQQQQAQPEEVEEVKYNPISPAAMQRNMHILLYARSTLALSCGAAAGILGLTGTTGFIFFFAASVIMSIALFLKTGFKPDIYFPTGNGTLHVLTAEVLNSLFSYMLFWTLFTGLVHLFE</sequence>
<feature type="transmembrane region" description="Helical" evidence="8">
    <location>
        <begin position="366"/>
        <end position="387"/>
    </location>
</feature>
<evidence type="ECO:0000256" key="1">
    <source>
        <dbReference type="ARBA" id="ARBA00004477"/>
    </source>
</evidence>
<feature type="transmembrane region" description="Helical" evidence="8">
    <location>
        <begin position="394"/>
        <end position="413"/>
    </location>
</feature>
<dbReference type="EMBL" id="MCGO01000036">
    <property type="protein sequence ID" value="ORY40089.1"/>
    <property type="molecule type" value="Genomic_DNA"/>
</dbReference>
<dbReference type="AlphaFoldDB" id="A0A1Y2BZ95"/>
<dbReference type="OrthoDB" id="1600564at2759"/>
<dbReference type="InterPro" id="IPR036514">
    <property type="entry name" value="SGNH_hydro_sf"/>
</dbReference>
<evidence type="ECO:0000313" key="11">
    <source>
        <dbReference type="Proteomes" id="UP000193642"/>
    </source>
</evidence>
<dbReference type="SUPFAM" id="SSF52266">
    <property type="entry name" value="SGNH hydrolase"/>
    <property type="match status" value="1"/>
</dbReference>
<dbReference type="PANTHER" id="PTHR20994">
    <property type="entry name" value="ER MEMBRANE PROTEIN COMPLEX SUBUNIT 6"/>
    <property type="match status" value="1"/>
</dbReference>
<protein>
    <recommendedName>
        <fullName evidence="3">ER membrane protein complex subunit 6</fullName>
    </recommendedName>
</protein>
<evidence type="ECO:0000256" key="6">
    <source>
        <dbReference type="ARBA" id="ARBA00022989"/>
    </source>
</evidence>
<keyword evidence="7 8" id="KW-0472">Membrane</keyword>
<dbReference type="InterPro" id="IPR029008">
    <property type="entry name" value="EMC6-like"/>
</dbReference>
<dbReference type="CDD" id="cd01846">
    <property type="entry name" value="fatty_acyltransferase_like"/>
    <property type="match status" value="1"/>
</dbReference>
<evidence type="ECO:0000256" key="2">
    <source>
        <dbReference type="ARBA" id="ARBA00009436"/>
    </source>
</evidence>
<keyword evidence="5" id="KW-0256">Endoplasmic reticulum</keyword>
<evidence type="ECO:0000256" key="9">
    <source>
        <dbReference type="SAM" id="SignalP"/>
    </source>
</evidence>
<proteinExistence type="inferred from homology"/>
<evidence type="ECO:0000256" key="8">
    <source>
        <dbReference type="SAM" id="Phobius"/>
    </source>
</evidence>
<dbReference type="Pfam" id="PF07019">
    <property type="entry name" value="EMC6"/>
    <property type="match status" value="1"/>
</dbReference>
<dbReference type="InterPro" id="IPR008504">
    <property type="entry name" value="Emc6"/>
</dbReference>
<feature type="signal peptide" evidence="9">
    <location>
        <begin position="1"/>
        <end position="16"/>
    </location>
</feature>
<feature type="chain" id="PRO_5012056287" description="ER membrane protein complex subunit 6" evidence="9">
    <location>
        <begin position="17"/>
        <end position="455"/>
    </location>
</feature>
<comment type="caution">
    <text evidence="10">The sequence shown here is derived from an EMBL/GenBank/DDBJ whole genome shotgun (WGS) entry which is preliminary data.</text>
</comment>
<evidence type="ECO:0000256" key="3">
    <source>
        <dbReference type="ARBA" id="ARBA00020827"/>
    </source>
</evidence>
<gene>
    <name evidence="10" type="ORF">BCR33DRAFT_852845</name>
</gene>
<organism evidence="10 11">
    <name type="scientific">Rhizoclosmatium globosum</name>
    <dbReference type="NCBI Taxonomy" id="329046"/>
    <lineage>
        <taxon>Eukaryota</taxon>
        <taxon>Fungi</taxon>
        <taxon>Fungi incertae sedis</taxon>
        <taxon>Chytridiomycota</taxon>
        <taxon>Chytridiomycota incertae sedis</taxon>
        <taxon>Chytridiomycetes</taxon>
        <taxon>Chytridiales</taxon>
        <taxon>Chytriomycetaceae</taxon>
        <taxon>Rhizoclosmatium</taxon>
    </lineage>
</organism>
<evidence type="ECO:0000256" key="4">
    <source>
        <dbReference type="ARBA" id="ARBA00022692"/>
    </source>
</evidence>
<name>A0A1Y2BZ95_9FUNG</name>
<reference evidence="10 11" key="1">
    <citation type="submission" date="2016-07" db="EMBL/GenBank/DDBJ databases">
        <title>Pervasive Adenine N6-methylation of Active Genes in Fungi.</title>
        <authorList>
            <consortium name="DOE Joint Genome Institute"/>
            <person name="Mondo S.J."/>
            <person name="Dannebaum R.O."/>
            <person name="Kuo R.C."/>
            <person name="Labutti K."/>
            <person name="Haridas S."/>
            <person name="Kuo A."/>
            <person name="Salamov A."/>
            <person name="Ahrendt S.R."/>
            <person name="Lipzen A."/>
            <person name="Sullivan W."/>
            <person name="Andreopoulos W.B."/>
            <person name="Clum A."/>
            <person name="Lindquist E."/>
            <person name="Daum C."/>
            <person name="Ramamoorthy G.K."/>
            <person name="Gryganskyi A."/>
            <person name="Culley D."/>
            <person name="Magnuson J.K."/>
            <person name="James T.Y."/>
            <person name="O'Malley M.A."/>
            <person name="Stajich J.E."/>
            <person name="Spatafora J.W."/>
            <person name="Visel A."/>
            <person name="Grigoriev I.V."/>
        </authorList>
    </citation>
    <scope>NUCLEOTIDE SEQUENCE [LARGE SCALE GENOMIC DNA]</scope>
    <source>
        <strain evidence="10 11">JEL800</strain>
    </source>
</reference>
<dbReference type="STRING" id="329046.A0A1Y2BZ95"/>
<keyword evidence="6 8" id="KW-1133">Transmembrane helix</keyword>
<dbReference type="GO" id="GO:0072546">
    <property type="term" value="C:EMC complex"/>
    <property type="evidence" value="ECO:0007669"/>
    <property type="project" value="InterPro"/>
</dbReference>
<comment type="subcellular location">
    <subcellularLocation>
        <location evidence="1">Endoplasmic reticulum membrane</location>
        <topology evidence="1">Multi-pass membrane protein</topology>
    </subcellularLocation>
</comment>
<dbReference type="GO" id="GO:0016788">
    <property type="term" value="F:hydrolase activity, acting on ester bonds"/>
    <property type="evidence" value="ECO:0007669"/>
    <property type="project" value="InterPro"/>
</dbReference>
<dbReference type="Gene3D" id="3.40.50.1110">
    <property type="entry name" value="SGNH hydrolase"/>
    <property type="match status" value="1"/>
</dbReference>
<dbReference type="InterPro" id="IPR001087">
    <property type="entry name" value="GDSL"/>
</dbReference>
<keyword evidence="9" id="KW-0732">Signal</keyword>
<keyword evidence="4 8" id="KW-0812">Transmembrane</keyword>